<dbReference type="CDD" id="cd03801">
    <property type="entry name" value="GT4_PimA-like"/>
    <property type="match status" value="1"/>
</dbReference>
<keyword evidence="2" id="KW-1185">Reference proteome</keyword>
<gene>
    <name evidence="1" type="ORF">ACFPN2_02755</name>
</gene>
<keyword evidence="1" id="KW-0328">Glycosyltransferase</keyword>
<accession>A0ABV8SKV5</accession>
<dbReference type="Pfam" id="PF13692">
    <property type="entry name" value="Glyco_trans_1_4"/>
    <property type="match status" value="1"/>
</dbReference>
<dbReference type="GO" id="GO:0016757">
    <property type="term" value="F:glycosyltransferase activity"/>
    <property type="evidence" value="ECO:0007669"/>
    <property type="project" value="UniProtKB-KW"/>
</dbReference>
<reference evidence="2" key="1">
    <citation type="journal article" date="2019" name="Int. J. Syst. Evol. Microbiol.">
        <title>The Global Catalogue of Microorganisms (GCM) 10K type strain sequencing project: providing services to taxonomists for standard genome sequencing and annotation.</title>
        <authorList>
            <consortium name="The Broad Institute Genomics Platform"/>
            <consortium name="The Broad Institute Genome Sequencing Center for Infectious Disease"/>
            <person name="Wu L."/>
            <person name="Ma J."/>
        </authorList>
    </citation>
    <scope>NUCLEOTIDE SEQUENCE [LARGE SCALE GENOMIC DNA]</scope>
    <source>
        <strain evidence="2">CGMCC 1.10759</strain>
    </source>
</reference>
<comment type="caution">
    <text evidence="1">The sequence shown here is derived from an EMBL/GenBank/DDBJ whole genome shotgun (WGS) entry which is preliminary data.</text>
</comment>
<proteinExistence type="predicted"/>
<dbReference type="InterPro" id="IPR050194">
    <property type="entry name" value="Glycosyltransferase_grp1"/>
</dbReference>
<dbReference type="EC" id="2.4.-.-" evidence="1"/>
<dbReference type="PANTHER" id="PTHR45947">
    <property type="entry name" value="SULFOQUINOVOSYL TRANSFERASE SQD2"/>
    <property type="match status" value="1"/>
</dbReference>
<dbReference type="RefSeq" id="WP_380594736.1">
    <property type="nucleotide sequence ID" value="NZ_JBHSDU010000001.1"/>
</dbReference>
<dbReference type="Gene3D" id="3.40.50.2000">
    <property type="entry name" value="Glycogen Phosphorylase B"/>
    <property type="match status" value="2"/>
</dbReference>
<dbReference type="Proteomes" id="UP001595904">
    <property type="component" value="Unassembled WGS sequence"/>
</dbReference>
<dbReference type="SUPFAM" id="SSF53756">
    <property type="entry name" value="UDP-Glycosyltransferase/glycogen phosphorylase"/>
    <property type="match status" value="1"/>
</dbReference>
<protein>
    <submittedName>
        <fullName evidence="1">Glycosyltransferase family 4 protein</fullName>
        <ecNumber evidence="1">2.4.-.-</ecNumber>
    </submittedName>
</protein>
<organism evidence="1 2">
    <name type="scientific">Steroidobacter flavus</name>
    <dbReference type="NCBI Taxonomy" id="1842136"/>
    <lineage>
        <taxon>Bacteria</taxon>
        <taxon>Pseudomonadati</taxon>
        <taxon>Pseudomonadota</taxon>
        <taxon>Gammaproteobacteria</taxon>
        <taxon>Steroidobacterales</taxon>
        <taxon>Steroidobacteraceae</taxon>
        <taxon>Steroidobacter</taxon>
    </lineage>
</organism>
<name>A0ABV8SKV5_9GAMM</name>
<evidence type="ECO:0000313" key="2">
    <source>
        <dbReference type="Proteomes" id="UP001595904"/>
    </source>
</evidence>
<evidence type="ECO:0000313" key="1">
    <source>
        <dbReference type="EMBL" id="MFC4307991.1"/>
    </source>
</evidence>
<dbReference type="PANTHER" id="PTHR45947:SF3">
    <property type="entry name" value="SULFOQUINOVOSYL TRANSFERASE SQD2"/>
    <property type="match status" value="1"/>
</dbReference>
<dbReference type="EMBL" id="JBHSDU010000001">
    <property type="protein sequence ID" value="MFC4307991.1"/>
    <property type="molecule type" value="Genomic_DNA"/>
</dbReference>
<sequence>MKVTIVQRILPHYRISFVERLNEQLAMRGIELQLVCGQELPGTVPRTVSLPVPWVREIRNRYLTIGSTELVWQPCLADLRGSDLIIVEQSNRLLLNYWLQLRRSFSRPLLGFWGHGRNMQSRNPNGLRERFKSGLVRHVDWWFAYTEMSRETVLRSGFPEERTTLVNNAVDDEELRRGMQACSGVDPLEMARSLGCSGGNVALFCGGLHREKRIDFLLSAAERVRALVPDFELLVVGDGPERSRIEAARQRLPWIHYVGAQMGEARARYFHASKLLMMPGMVGLVIVDSFIGRCPMFTTEFPFHSPEIAYLRSGYNGDMTADDVESYAQAVARHLQQPQVLDGLKAGCEESARKYSLSSMVANFAGGVERCLKESTGGARENAGPARP</sequence>
<keyword evidence="1" id="KW-0808">Transferase</keyword>